<dbReference type="Proteomes" id="UP000054166">
    <property type="component" value="Unassembled WGS sequence"/>
</dbReference>
<dbReference type="InParanoid" id="A0A0C3FAT2"/>
<feature type="region of interest" description="Disordered" evidence="1">
    <location>
        <begin position="178"/>
        <end position="200"/>
    </location>
</feature>
<evidence type="ECO:0000313" key="2">
    <source>
        <dbReference type="EMBL" id="KIM81760.1"/>
    </source>
</evidence>
<evidence type="ECO:0000256" key="1">
    <source>
        <dbReference type="SAM" id="MobiDB-lite"/>
    </source>
</evidence>
<organism evidence="2 3">
    <name type="scientific">Piloderma croceum (strain F 1598)</name>
    <dbReference type="NCBI Taxonomy" id="765440"/>
    <lineage>
        <taxon>Eukaryota</taxon>
        <taxon>Fungi</taxon>
        <taxon>Dikarya</taxon>
        <taxon>Basidiomycota</taxon>
        <taxon>Agaricomycotina</taxon>
        <taxon>Agaricomycetes</taxon>
        <taxon>Agaricomycetidae</taxon>
        <taxon>Atheliales</taxon>
        <taxon>Atheliaceae</taxon>
        <taxon>Piloderma</taxon>
    </lineage>
</organism>
<reference evidence="3" key="2">
    <citation type="submission" date="2015-01" db="EMBL/GenBank/DDBJ databases">
        <title>Evolutionary Origins and Diversification of the Mycorrhizal Mutualists.</title>
        <authorList>
            <consortium name="DOE Joint Genome Institute"/>
            <consortium name="Mycorrhizal Genomics Consortium"/>
            <person name="Kohler A."/>
            <person name="Kuo A."/>
            <person name="Nagy L.G."/>
            <person name="Floudas D."/>
            <person name="Copeland A."/>
            <person name="Barry K.W."/>
            <person name="Cichocki N."/>
            <person name="Veneault-Fourrey C."/>
            <person name="LaButti K."/>
            <person name="Lindquist E.A."/>
            <person name="Lipzen A."/>
            <person name="Lundell T."/>
            <person name="Morin E."/>
            <person name="Murat C."/>
            <person name="Riley R."/>
            <person name="Ohm R."/>
            <person name="Sun H."/>
            <person name="Tunlid A."/>
            <person name="Henrissat B."/>
            <person name="Grigoriev I.V."/>
            <person name="Hibbett D.S."/>
            <person name="Martin F."/>
        </authorList>
    </citation>
    <scope>NUCLEOTIDE SEQUENCE [LARGE SCALE GENOMIC DNA]</scope>
    <source>
        <strain evidence="3">F 1598</strain>
    </source>
</reference>
<dbReference type="HOGENOM" id="CLU_334660_0_0_1"/>
<feature type="compositionally biased region" description="Low complexity" evidence="1">
    <location>
        <begin position="802"/>
        <end position="816"/>
    </location>
</feature>
<keyword evidence="3" id="KW-1185">Reference proteome</keyword>
<feature type="region of interest" description="Disordered" evidence="1">
    <location>
        <begin position="527"/>
        <end position="547"/>
    </location>
</feature>
<dbReference type="AlphaFoldDB" id="A0A0C3FAT2"/>
<sequence length="853" mass="92557">MACSTSVEHVTASEATGSRVPTFSIQEFNDLVSSALDKDMSFSPILSAASHTLSSESRPLPVLPYYKRPRGFLQKLKNRVSVFKRRAHVRDTVAAAPRSPSCSTQRLALNSSSRVRTGAPLSPLLSAPPLVRFQSRSTSHRSFAPSNSSFASTTSTCEIKRTILTQFKLSAFRSHSKNSSSVSRRTISNPSPAPSSSLGCLSDFKTVRDLDTFDLDLEHPRQAPRPPTVSHSENMEGKNSFYFERELDSPEFNGILLEQPDVQMDTSLFSTDENKPNTPPRPPNLIISRPISDHSQSDPFSASSSPTAYDGDVNYISTPTPGTPKSPYIHHPYSYSPLGLPIPTGLASGSTSTSASYSVLPSPLSTMFFPLPPCSPPSLLEKQSGGTIGNIARAVSSTLSFGNGMREKGKGKKIPAPIKVEDPFNSLQKPSSKFGALLSRLSPINGTSGPSSSSSSFVQPSTVALAPLPPSSRASCASLIFTSDEESENMGSSPTAYSPLTPLDFTFGFGEVTQDTTAAHEVSVFEDDEDEEQDNFVPKEEDEDEQVGVDPFSVVHRPSIDSVIARFSAPSNSDSKPELEREVEAASIISSDSGVCCKPLPVPHVRRRPPLVPPPVQPLPIPPTRRLPPPPSFPPSSYSNDWTLALPFRADSPQSGFISAEKYQQMELQRMREIRNDWTLGLDLTLSAGMLMGDARGDGHGRGGRTCSRLPPRLREERRLVRKRSGSPFPLLERSRRRPLHAMAVGNANGGTSVGIRRNDGEMERAFQALLTDAGEGRLSQFGHPLVLPNENRRMSCNDTRSSSFSSQLSALSEPSRNGCEPLSNQVEETVGRVSVASTRTGPYYSARSSWQC</sequence>
<feature type="region of interest" description="Disordered" evidence="1">
    <location>
        <begin position="798"/>
        <end position="824"/>
    </location>
</feature>
<proteinExistence type="predicted"/>
<protein>
    <submittedName>
        <fullName evidence="2">Uncharacterized protein</fullName>
    </submittedName>
</protein>
<accession>A0A0C3FAT2</accession>
<feature type="region of interest" description="Disordered" evidence="1">
    <location>
        <begin position="268"/>
        <end position="324"/>
    </location>
</feature>
<name>A0A0C3FAT2_PILCF</name>
<reference evidence="2 3" key="1">
    <citation type="submission" date="2014-04" db="EMBL/GenBank/DDBJ databases">
        <authorList>
            <consortium name="DOE Joint Genome Institute"/>
            <person name="Kuo A."/>
            <person name="Tarkka M."/>
            <person name="Buscot F."/>
            <person name="Kohler A."/>
            <person name="Nagy L.G."/>
            <person name="Floudas D."/>
            <person name="Copeland A."/>
            <person name="Barry K.W."/>
            <person name="Cichocki N."/>
            <person name="Veneault-Fourrey C."/>
            <person name="LaButti K."/>
            <person name="Lindquist E.A."/>
            <person name="Lipzen A."/>
            <person name="Lundell T."/>
            <person name="Morin E."/>
            <person name="Murat C."/>
            <person name="Sun H."/>
            <person name="Tunlid A."/>
            <person name="Henrissat B."/>
            <person name="Grigoriev I.V."/>
            <person name="Hibbett D.S."/>
            <person name="Martin F."/>
            <person name="Nordberg H.P."/>
            <person name="Cantor M.N."/>
            <person name="Hua S.X."/>
        </authorList>
    </citation>
    <scope>NUCLEOTIDE SEQUENCE [LARGE SCALE GENOMIC DNA]</scope>
    <source>
        <strain evidence="2 3">F 1598</strain>
    </source>
</reference>
<feature type="region of interest" description="Disordered" evidence="1">
    <location>
        <begin position="216"/>
        <end position="235"/>
    </location>
</feature>
<evidence type="ECO:0000313" key="3">
    <source>
        <dbReference type="Proteomes" id="UP000054166"/>
    </source>
</evidence>
<feature type="compositionally biased region" description="Low complexity" evidence="1">
    <location>
        <begin position="297"/>
        <end position="306"/>
    </location>
</feature>
<gene>
    <name evidence="2" type="ORF">PILCRDRAFT_821109</name>
</gene>
<feature type="compositionally biased region" description="Low complexity" evidence="1">
    <location>
        <begin position="178"/>
        <end position="190"/>
    </location>
</feature>
<dbReference type="EMBL" id="KN832997">
    <property type="protein sequence ID" value="KIM81760.1"/>
    <property type="molecule type" value="Genomic_DNA"/>
</dbReference>